<dbReference type="Proteomes" id="UP000812013">
    <property type="component" value="Unassembled WGS sequence"/>
</dbReference>
<dbReference type="PANTHER" id="PTHR43585:SF2">
    <property type="entry name" value="ATP-GRASP ENZYME FSQD"/>
    <property type="match status" value="1"/>
</dbReference>
<dbReference type="NCBIfam" id="NF005543">
    <property type="entry name" value="PRK07206.1"/>
    <property type="match status" value="1"/>
</dbReference>
<evidence type="ECO:0000256" key="1">
    <source>
        <dbReference type="ARBA" id="ARBA00022598"/>
    </source>
</evidence>
<dbReference type="Gene3D" id="3.30.470.20">
    <property type="entry name" value="ATP-grasp fold, B domain"/>
    <property type="match status" value="1"/>
</dbReference>
<sequence length="422" mass="44489">MLRGGSMRADHPLVVLVDAYGTGRHLRAAFAGLGAEVVHVSSTPEPLPSLKAPDLGSYAAALVSADPVLTARRLAALRPAAVVAGQEPGVPLADVLSEMLGLPTNGSALSSARRDKYLMIEAVRKAGVRCARQFRSDDVDAVAAWARKQGGRPVVVKPLAASGAQGVSICTDPAEVRGAAEAILGTVTMYGETNAEVLAQSYLAGTEYIVDTVSCRGERYDAGVWRYDKRRRGARNVSHRDVLVAPDDPVVAELTAYTHDVLDALGIEFGAAHAEVMMTADGPALVEIGARMNGAMHPDFDAACCGADQARASALAWLRPDQFAEEFAGRTYRRLQEAFVYHVATDLAGIVASVDASVLAEIDAVESVRAVTVKPGPGDRLRPTVDLPSSPLTVHMAHADAAALARDQARVLALSKEVFRLA</sequence>
<evidence type="ECO:0000313" key="7">
    <source>
        <dbReference type="Proteomes" id="UP000812013"/>
    </source>
</evidence>
<keyword evidence="1" id="KW-0436">Ligase</keyword>
<keyword evidence="3 4" id="KW-0067">ATP-binding</keyword>
<keyword evidence="7" id="KW-1185">Reference proteome</keyword>
<name>A0ABS6Z2C1_9ACTN</name>
<comment type="caution">
    <text evidence="6">The sequence shown here is derived from an EMBL/GenBank/DDBJ whole genome shotgun (WGS) entry which is preliminary data.</text>
</comment>
<dbReference type="Pfam" id="PF13535">
    <property type="entry name" value="ATP-grasp_4"/>
    <property type="match status" value="1"/>
</dbReference>
<feature type="domain" description="ATP-grasp" evidence="5">
    <location>
        <begin position="120"/>
        <end position="318"/>
    </location>
</feature>
<dbReference type="PROSITE" id="PS50975">
    <property type="entry name" value="ATP_GRASP"/>
    <property type="match status" value="1"/>
</dbReference>
<accession>A0ABS6Z2C1</accession>
<evidence type="ECO:0000313" key="6">
    <source>
        <dbReference type="EMBL" id="MBW5481889.1"/>
    </source>
</evidence>
<keyword evidence="2 4" id="KW-0547">Nucleotide-binding</keyword>
<evidence type="ECO:0000259" key="5">
    <source>
        <dbReference type="PROSITE" id="PS50975"/>
    </source>
</evidence>
<evidence type="ECO:0000256" key="3">
    <source>
        <dbReference type="ARBA" id="ARBA00022840"/>
    </source>
</evidence>
<dbReference type="InterPro" id="IPR011761">
    <property type="entry name" value="ATP-grasp"/>
</dbReference>
<dbReference type="EMBL" id="WTFF01000037">
    <property type="protein sequence ID" value="MBW5481889.1"/>
    <property type="molecule type" value="Genomic_DNA"/>
</dbReference>
<reference evidence="6 7" key="1">
    <citation type="submission" date="2019-12" db="EMBL/GenBank/DDBJ databases">
        <title>Genome sequence of Streptomyces bambusae.</title>
        <authorList>
            <person name="Bansal K."/>
            <person name="Choksket S."/>
            <person name="Korpole S."/>
            <person name="Patil P.B."/>
        </authorList>
    </citation>
    <scope>NUCLEOTIDE SEQUENCE [LARGE SCALE GENOMIC DNA]</scope>
    <source>
        <strain evidence="6 7">SK60</strain>
    </source>
</reference>
<organism evidence="6 7">
    <name type="scientific">Streptomyces bambusae</name>
    <dbReference type="NCBI Taxonomy" id="1550616"/>
    <lineage>
        <taxon>Bacteria</taxon>
        <taxon>Bacillati</taxon>
        <taxon>Actinomycetota</taxon>
        <taxon>Actinomycetes</taxon>
        <taxon>Kitasatosporales</taxon>
        <taxon>Streptomycetaceae</taxon>
        <taxon>Streptomyces</taxon>
    </lineage>
</organism>
<evidence type="ECO:0000256" key="2">
    <source>
        <dbReference type="ARBA" id="ARBA00022741"/>
    </source>
</evidence>
<gene>
    <name evidence="6" type="ORF">GPJ59_08340</name>
</gene>
<dbReference type="PANTHER" id="PTHR43585">
    <property type="entry name" value="FUMIPYRROLE BIOSYNTHESIS PROTEIN C"/>
    <property type="match status" value="1"/>
</dbReference>
<evidence type="ECO:0000256" key="4">
    <source>
        <dbReference type="PROSITE-ProRule" id="PRU00409"/>
    </source>
</evidence>
<dbReference type="SUPFAM" id="SSF56059">
    <property type="entry name" value="Glutathione synthetase ATP-binding domain-like"/>
    <property type="match status" value="1"/>
</dbReference>
<protein>
    <submittedName>
        <fullName evidence="6">ATP-grasp domain-containing protein</fullName>
    </submittedName>
</protein>
<proteinExistence type="predicted"/>
<dbReference type="InterPro" id="IPR052032">
    <property type="entry name" value="ATP-dep_AA_Ligase"/>
</dbReference>